<evidence type="ECO:0000256" key="8">
    <source>
        <dbReference type="SAM" id="Phobius"/>
    </source>
</evidence>
<feature type="transmembrane region" description="Helical" evidence="8">
    <location>
        <begin position="287"/>
        <end position="308"/>
    </location>
</feature>
<dbReference type="PANTHER" id="PTHR33406">
    <property type="entry name" value="MEMBRANE PROTEIN MJ1562-RELATED"/>
    <property type="match status" value="1"/>
</dbReference>
<feature type="transmembrane region" description="Helical" evidence="8">
    <location>
        <begin position="522"/>
        <end position="539"/>
    </location>
</feature>
<dbReference type="PANTHER" id="PTHR33406:SF6">
    <property type="entry name" value="MEMBRANE PROTEIN YDGH-RELATED"/>
    <property type="match status" value="1"/>
</dbReference>
<feature type="transmembrane region" description="Helical" evidence="8">
    <location>
        <begin position="546"/>
        <end position="567"/>
    </location>
</feature>
<name>A0ABN2YZX6_9ACTN</name>
<evidence type="ECO:0000259" key="9">
    <source>
        <dbReference type="PROSITE" id="PS50156"/>
    </source>
</evidence>
<evidence type="ECO:0000313" key="11">
    <source>
        <dbReference type="Proteomes" id="UP001500443"/>
    </source>
</evidence>
<evidence type="ECO:0000256" key="1">
    <source>
        <dbReference type="ARBA" id="ARBA00004651"/>
    </source>
</evidence>
<dbReference type="InterPro" id="IPR004869">
    <property type="entry name" value="MMPL_dom"/>
</dbReference>
<keyword evidence="5 8" id="KW-1133">Transmembrane helix</keyword>
<feature type="domain" description="SSD" evidence="9">
    <location>
        <begin position="219"/>
        <end position="341"/>
    </location>
</feature>
<dbReference type="InterPro" id="IPR050545">
    <property type="entry name" value="Mycobact_MmpL"/>
</dbReference>
<dbReference type="Gene3D" id="1.20.1640.10">
    <property type="entry name" value="Multidrug efflux transporter AcrB transmembrane domain"/>
    <property type="match status" value="2"/>
</dbReference>
<feature type="transmembrane region" description="Helical" evidence="8">
    <location>
        <begin position="320"/>
        <end position="342"/>
    </location>
</feature>
<feature type="transmembrane region" description="Helical" evidence="8">
    <location>
        <begin position="244"/>
        <end position="266"/>
    </location>
</feature>
<organism evidence="10 11">
    <name type="scientific">Streptomyces synnematoformans</name>
    <dbReference type="NCBI Taxonomy" id="415721"/>
    <lineage>
        <taxon>Bacteria</taxon>
        <taxon>Bacillati</taxon>
        <taxon>Actinomycetota</taxon>
        <taxon>Actinomycetes</taxon>
        <taxon>Kitasatosporales</taxon>
        <taxon>Streptomycetaceae</taxon>
        <taxon>Streptomyces</taxon>
    </lineage>
</organism>
<evidence type="ECO:0000256" key="2">
    <source>
        <dbReference type="ARBA" id="ARBA00010157"/>
    </source>
</evidence>
<keyword evidence="11" id="KW-1185">Reference proteome</keyword>
<keyword evidence="3" id="KW-1003">Cell membrane</keyword>
<feature type="transmembrane region" description="Helical" evidence="8">
    <location>
        <begin position="187"/>
        <end position="204"/>
    </location>
</feature>
<comment type="similarity">
    <text evidence="2">Belongs to the resistance-nodulation-cell division (RND) (TC 2.A.6) family. MmpL subfamily.</text>
</comment>
<comment type="subcellular location">
    <subcellularLocation>
        <location evidence="1">Cell membrane</location>
        <topology evidence="1">Multi-pass membrane protein</topology>
    </subcellularLocation>
</comment>
<dbReference type="EMBL" id="BAAAPF010000161">
    <property type="protein sequence ID" value="GAA2134639.1"/>
    <property type="molecule type" value="Genomic_DNA"/>
</dbReference>
<feature type="transmembrane region" description="Helical" evidence="8">
    <location>
        <begin position="649"/>
        <end position="672"/>
    </location>
</feature>
<feature type="transmembrane region" description="Helical" evidence="8">
    <location>
        <begin position="211"/>
        <end position="232"/>
    </location>
</feature>
<dbReference type="Proteomes" id="UP001500443">
    <property type="component" value="Unassembled WGS sequence"/>
</dbReference>
<dbReference type="PROSITE" id="PS50156">
    <property type="entry name" value="SSD"/>
    <property type="match status" value="1"/>
</dbReference>
<sequence>MGAVTAPPEGPTGSATRPRRRWLPWAVLGLWIAVLAIAMPFGSKLSDSTRDRAIDYLPGSADSTQVAKLVEEMPGGDSLDGILVYQRDGGVTAADRELATEHAGDIAGGYELAGDRAPQVVPSADGSTLMVPFSIVGLADEDAQLETVEKIRDETVADPPEGLSVELGGPAGIQADSDAVYEQVDGTLMYATAGIVTILLIITYRSPFLWLLPLICVGVASMSAMAVVYGLIQAFDLTVSSMSSAMMTVLIFGAGTDYALLLVARYREELRRTPVPLEAMLQAVRRCGPAILASSGTVAAGLVCLVTADLNSTAGLGPVGAVGVLCALAVMLTLLPALLVLFGRRIFWPLIPAYGSEPKRRGFFDRMGTSVGRRPGTILVGGMVLLGALALGTFNLPGNLKQEDAFIDKPESITAMEKLKEAYPEQGAQPIVVVADSDGAQEALATARNVEGIASAEVSRAGNGHTEITVFAADPPQSAGEDRAIKELRAELGALDGTDAAVGGLSAEAMDLAEANSNDRKLIIPLTLAAVLLILIVLLRSLIAPLVLTVAVVASWGAAMGIGGLVFEPVMGFAGIGGELALLTFVFGVALGVDYGIFLLHRMREEALSGADTRTAALTALRRTGGVIASAGVVLAATFAALATMPMVMMFEIGFVIAVGVLLDTFLVRTYLVTSASWLLGRRVWWPGPLAKRTETPPAQPDAEREPEPAGAAAR</sequence>
<protein>
    <submittedName>
        <fullName evidence="10">MMPL family transporter</fullName>
    </submittedName>
</protein>
<evidence type="ECO:0000256" key="6">
    <source>
        <dbReference type="ARBA" id="ARBA00023136"/>
    </source>
</evidence>
<keyword evidence="4 8" id="KW-0812">Transmembrane</keyword>
<reference evidence="10 11" key="1">
    <citation type="journal article" date="2019" name="Int. J. Syst. Evol. Microbiol.">
        <title>The Global Catalogue of Microorganisms (GCM) 10K type strain sequencing project: providing services to taxonomists for standard genome sequencing and annotation.</title>
        <authorList>
            <consortium name="The Broad Institute Genomics Platform"/>
            <consortium name="The Broad Institute Genome Sequencing Center for Infectious Disease"/>
            <person name="Wu L."/>
            <person name="Ma J."/>
        </authorList>
    </citation>
    <scope>NUCLEOTIDE SEQUENCE [LARGE SCALE GENOMIC DNA]</scope>
    <source>
        <strain evidence="10 11">JCM 15481</strain>
    </source>
</reference>
<evidence type="ECO:0000256" key="3">
    <source>
        <dbReference type="ARBA" id="ARBA00022475"/>
    </source>
</evidence>
<feature type="transmembrane region" description="Helical" evidence="8">
    <location>
        <begin position="376"/>
        <end position="396"/>
    </location>
</feature>
<dbReference type="Pfam" id="PF03176">
    <property type="entry name" value="MMPL"/>
    <property type="match status" value="2"/>
</dbReference>
<comment type="caution">
    <text evidence="10">The sequence shown here is derived from an EMBL/GenBank/DDBJ whole genome shotgun (WGS) entry which is preliminary data.</text>
</comment>
<feature type="region of interest" description="Disordered" evidence="7">
    <location>
        <begin position="691"/>
        <end position="715"/>
    </location>
</feature>
<evidence type="ECO:0000256" key="4">
    <source>
        <dbReference type="ARBA" id="ARBA00022692"/>
    </source>
</evidence>
<proteinExistence type="inferred from homology"/>
<dbReference type="InterPro" id="IPR000731">
    <property type="entry name" value="SSD"/>
</dbReference>
<gene>
    <name evidence="10" type="ORF">GCM10009802_43210</name>
</gene>
<evidence type="ECO:0000256" key="5">
    <source>
        <dbReference type="ARBA" id="ARBA00022989"/>
    </source>
</evidence>
<feature type="transmembrane region" description="Helical" evidence="8">
    <location>
        <begin position="22"/>
        <end position="42"/>
    </location>
</feature>
<evidence type="ECO:0000313" key="10">
    <source>
        <dbReference type="EMBL" id="GAA2134639.1"/>
    </source>
</evidence>
<dbReference type="RefSeq" id="WP_344291666.1">
    <property type="nucleotide sequence ID" value="NZ_BAAAPF010000161.1"/>
</dbReference>
<evidence type="ECO:0000256" key="7">
    <source>
        <dbReference type="SAM" id="MobiDB-lite"/>
    </source>
</evidence>
<feature type="transmembrane region" description="Helical" evidence="8">
    <location>
        <begin position="573"/>
        <end position="600"/>
    </location>
</feature>
<keyword evidence="6 8" id="KW-0472">Membrane</keyword>
<feature type="transmembrane region" description="Helical" evidence="8">
    <location>
        <begin position="620"/>
        <end position="643"/>
    </location>
</feature>
<dbReference type="SUPFAM" id="SSF82866">
    <property type="entry name" value="Multidrug efflux transporter AcrB transmembrane domain"/>
    <property type="match status" value="2"/>
</dbReference>
<accession>A0ABN2YZX6</accession>